<reference evidence="10 11" key="1">
    <citation type="submission" date="2024-08" db="EMBL/GenBank/DDBJ databases">
        <authorList>
            <person name="Cucini C."/>
            <person name="Frati F."/>
        </authorList>
    </citation>
    <scope>NUCLEOTIDE SEQUENCE [LARGE SCALE GENOMIC DNA]</scope>
</reference>
<evidence type="ECO:0000313" key="11">
    <source>
        <dbReference type="Proteomes" id="UP001642540"/>
    </source>
</evidence>
<evidence type="ECO:0000259" key="9">
    <source>
        <dbReference type="SMART" id="SM00665"/>
    </source>
</evidence>
<organism evidence="10 11">
    <name type="scientific">Orchesella dallaii</name>
    <dbReference type="NCBI Taxonomy" id="48710"/>
    <lineage>
        <taxon>Eukaryota</taxon>
        <taxon>Metazoa</taxon>
        <taxon>Ecdysozoa</taxon>
        <taxon>Arthropoda</taxon>
        <taxon>Hexapoda</taxon>
        <taxon>Collembola</taxon>
        <taxon>Entomobryomorpha</taxon>
        <taxon>Entomobryoidea</taxon>
        <taxon>Orchesellidae</taxon>
        <taxon>Orchesellinae</taxon>
        <taxon>Orchesella</taxon>
    </lineage>
</organism>
<keyword evidence="5 7" id="KW-1133">Transmembrane helix</keyword>
<keyword evidence="8" id="KW-0732">Signal</keyword>
<dbReference type="EMBL" id="CAXLJM020000031">
    <property type="protein sequence ID" value="CAL8099362.1"/>
    <property type="molecule type" value="Genomic_DNA"/>
</dbReference>
<evidence type="ECO:0000256" key="4">
    <source>
        <dbReference type="ARBA" id="ARBA00022982"/>
    </source>
</evidence>
<keyword evidence="3 7" id="KW-0812">Transmembrane</keyword>
<name>A0ABP1QHG7_9HEXA</name>
<dbReference type="SMART" id="SM00665">
    <property type="entry name" value="B561"/>
    <property type="match status" value="1"/>
</dbReference>
<protein>
    <recommendedName>
        <fullName evidence="9">Cytochrome b561 domain-containing protein</fullName>
    </recommendedName>
</protein>
<evidence type="ECO:0000256" key="1">
    <source>
        <dbReference type="ARBA" id="ARBA00004370"/>
    </source>
</evidence>
<dbReference type="Proteomes" id="UP001642540">
    <property type="component" value="Unassembled WGS sequence"/>
</dbReference>
<feature type="transmembrane region" description="Helical" evidence="7">
    <location>
        <begin position="620"/>
        <end position="644"/>
    </location>
</feature>
<proteinExistence type="predicted"/>
<keyword evidence="2" id="KW-0813">Transport</keyword>
<evidence type="ECO:0000256" key="3">
    <source>
        <dbReference type="ARBA" id="ARBA00022692"/>
    </source>
</evidence>
<sequence>MANAALLIVLSIITCSLVSTSNASHFEDKTTRQVYLYRLLNWCITGRGEYPLYEWPLNQFKPILQLTHKNEYQSYKSTEEQINLFRDPSSTTNPLEQYTLEFHRILCPNVIGMGSVPGGASGDKFPLLHRLHIHFKPVNPSATDNLKFQGLMIQAVHAPFDIGFPFGVFDTDQEFKCSDCNYTQYSRIVGCISRPDLSPMHPTTALFHYKLRGKDPRRAEAGREADADKILEYGYQSELHWNFKYANLPCSSAKIVEFWVLMVIDFERFAWAVKKFGPYNLNAFDASSGLGELTATAPEPDSPKFYKLSTPDETLIQPGLPLPIPPDCFIHPKTNPIQIGLKERPPSNAVVGRPRACIRGLRSFNLELCKSWEDRIRNNPVGASPPASAFNGSWVLDETNVVLCHDASAVQALDPDATRTRVRFEGDFDTQCTLRYPGAIFEKMTQKQKRQPYKVCPEWQGKFTCRGNPEDLHFDTSNYTNGEDSSERPFPSSHCSPCIPVTEELTTLPSGDEPFFKRTDHGVLMIYAFFFFNPVSMNIARFYKETLHEKQVKGWRLWLVIHVGFAAMASIVSYIGYTFPSFTEIDLHIGLGYGALIGVSSGIITGWFRHKNPILHTMMFYLHGLSGYGGWALAIASFVFAPGISKYTRLVSYAASAICLAAMAVMTAHICIVDSSVGMRPARSHIPIIEIRFDDIVPPKAKFRKVFLYVYIFIQFAVCFGMLVL</sequence>
<gene>
    <name evidence="10" type="ORF">ODALV1_LOCUS10219</name>
</gene>
<evidence type="ECO:0000256" key="6">
    <source>
        <dbReference type="ARBA" id="ARBA00023136"/>
    </source>
</evidence>
<dbReference type="Gene3D" id="1.20.120.1770">
    <property type="match status" value="1"/>
</dbReference>
<dbReference type="InterPro" id="IPR006593">
    <property type="entry name" value="Cyt_b561/ferric_Rdtase_TM"/>
</dbReference>
<accession>A0ABP1QHG7</accession>
<comment type="caution">
    <text evidence="10">The sequence shown here is derived from an EMBL/GenBank/DDBJ whole genome shotgun (WGS) entry which is preliminary data.</text>
</comment>
<keyword evidence="6 7" id="KW-0472">Membrane</keyword>
<keyword evidence="4" id="KW-0249">Electron transport</keyword>
<feature type="transmembrane region" description="Helical" evidence="7">
    <location>
        <begin position="589"/>
        <end position="608"/>
    </location>
</feature>
<feature type="transmembrane region" description="Helical" evidence="7">
    <location>
        <begin position="524"/>
        <end position="543"/>
    </location>
</feature>
<comment type="subcellular location">
    <subcellularLocation>
        <location evidence="1">Membrane</location>
    </subcellularLocation>
</comment>
<evidence type="ECO:0000256" key="7">
    <source>
        <dbReference type="SAM" id="Phobius"/>
    </source>
</evidence>
<evidence type="ECO:0000256" key="8">
    <source>
        <dbReference type="SAM" id="SignalP"/>
    </source>
</evidence>
<evidence type="ECO:0000256" key="5">
    <source>
        <dbReference type="ARBA" id="ARBA00022989"/>
    </source>
</evidence>
<feature type="domain" description="Cytochrome b561" evidence="9">
    <location>
        <begin position="520"/>
        <end position="642"/>
    </location>
</feature>
<feature type="transmembrane region" description="Helical" evidence="7">
    <location>
        <begin position="555"/>
        <end position="577"/>
    </location>
</feature>
<feature type="chain" id="PRO_5046612208" description="Cytochrome b561 domain-containing protein" evidence="8">
    <location>
        <begin position="24"/>
        <end position="725"/>
    </location>
</feature>
<evidence type="ECO:0000313" key="10">
    <source>
        <dbReference type="EMBL" id="CAL8099362.1"/>
    </source>
</evidence>
<feature type="signal peptide" evidence="8">
    <location>
        <begin position="1"/>
        <end position="23"/>
    </location>
</feature>
<feature type="transmembrane region" description="Helical" evidence="7">
    <location>
        <begin position="706"/>
        <end position="724"/>
    </location>
</feature>
<keyword evidence="11" id="KW-1185">Reference proteome</keyword>
<feature type="transmembrane region" description="Helical" evidence="7">
    <location>
        <begin position="650"/>
        <end position="673"/>
    </location>
</feature>
<evidence type="ECO:0000256" key="2">
    <source>
        <dbReference type="ARBA" id="ARBA00022448"/>
    </source>
</evidence>